<keyword evidence="10 17" id="KW-0520">NAD</keyword>
<keyword evidence="5 18" id="KW-0479">Metal-binding</keyword>
<feature type="binding site" evidence="18">
    <location>
        <begin position="129"/>
        <end position="135"/>
    </location>
    <ligand>
        <name>(6S)-NADPHX</name>
        <dbReference type="ChEBI" id="CHEBI:64076"/>
    </ligand>
</feature>
<comment type="function">
    <text evidence="18">Catalyzes the epimerization of the S- and R-forms of NAD(P)HX, a damaged form of NAD(P)H that is a result of enzymatic or heat-dependent hydration. This is a prerequisite for the S-specific NAD(P)H-hydrate dehydratase to allow the repair of both epimers of NAD(P)HX.</text>
</comment>
<dbReference type="EC" id="5.1.99.6" evidence="19"/>
<dbReference type="InterPro" id="IPR036652">
    <property type="entry name" value="YjeF_N_dom_sf"/>
</dbReference>
<evidence type="ECO:0000256" key="9">
    <source>
        <dbReference type="ARBA" id="ARBA00022958"/>
    </source>
</evidence>
<comment type="similarity">
    <text evidence="18">Belongs to the NnrE/AIBP family.</text>
</comment>
<feature type="binding site" evidence="17">
    <location>
        <position position="425"/>
    </location>
    <ligand>
        <name>(6S)-NADPHX</name>
        <dbReference type="ChEBI" id="CHEBI:64076"/>
    </ligand>
</feature>
<keyword evidence="12 17" id="KW-0456">Lyase</keyword>
<feature type="binding site" evidence="18">
    <location>
        <position position="125"/>
    </location>
    <ligand>
        <name>K(+)</name>
        <dbReference type="ChEBI" id="CHEBI:29103"/>
    </ligand>
</feature>
<evidence type="ECO:0000256" key="15">
    <source>
        <dbReference type="ARBA" id="ARBA00048238"/>
    </source>
</evidence>
<feature type="domain" description="YjeF N-terminal" evidence="21">
    <location>
        <begin position="18"/>
        <end position="214"/>
    </location>
</feature>
<feature type="binding site" evidence="18">
    <location>
        <position position="158"/>
    </location>
    <ligand>
        <name>(6S)-NADPHX</name>
        <dbReference type="ChEBI" id="CHEBI:64076"/>
    </ligand>
</feature>
<dbReference type="GO" id="GO:0110051">
    <property type="term" value="P:metabolite repair"/>
    <property type="evidence" value="ECO:0007669"/>
    <property type="project" value="TreeGrafter"/>
</dbReference>
<feature type="domain" description="YjeF C-terminal" evidence="20">
    <location>
        <begin position="216"/>
        <end position="476"/>
    </location>
</feature>
<dbReference type="PANTHER" id="PTHR12592">
    <property type="entry name" value="ATP-DEPENDENT (S)-NAD(P)H-HYDRATE DEHYDRATASE FAMILY MEMBER"/>
    <property type="match status" value="1"/>
</dbReference>
<comment type="similarity">
    <text evidence="4 19">In the C-terminal section; belongs to the NnrD/CARKD family.</text>
</comment>
<feature type="binding site" evidence="18">
    <location>
        <position position="161"/>
    </location>
    <ligand>
        <name>K(+)</name>
        <dbReference type="ChEBI" id="CHEBI:29103"/>
    </ligand>
</feature>
<dbReference type="HAMAP" id="MF_01966">
    <property type="entry name" value="NADHX_epimerase"/>
    <property type="match status" value="1"/>
</dbReference>
<dbReference type="Pfam" id="PF03853">
    <property type="entry name" value="YjeF_N"/>
    <property type="match status" value="1"/>
</dbReference>
<evidence type="ECO:0000256" key="17">
    <source>
        <dbReference type="HAMAP-Rule" id="MF_01965"/>
    </source>
</evidence>
<accession>A0A934Q3M2</accession>
<comment type="cofactor">
    <cofactor evidence="18 19">
        <name>K(+)</name>
        <dbReference type="ChEBI" id="CHEBI:29103"/>
    </cofactor>
    <text evidence="18 19">Binds 1 potassium ion per subunit.</text>
</comment>
<dbReference type="NCBIfam" id="TIGR00196">
    <property type="entry name" value="yjeF_cterm"/>
    <property type="match status" value="1"/>
</dbReference>
<keyword evidence="6 17" id="KW-0547">Nucleotide-binding</keyword>
<protein>
    <recommendedName>
        <fullName evidence="19">Bifunctional NAD(P)H-hydrate repair enzyme</fullName>
    </recommendedName>
    <alternativeName>
        <fullName evidence="19">Nicotinamide nucleotide repair protein</fullName>
    </alternativeName>
    <domain>
        <recommendedName>
            <fullName evidence="19">ADP-dependent (S)-NAD(P)H-hydrate dehydratase</fullName>
            <ecNumber evidence="19">4.2.1.136</ecNumber>
        </recommendedName>
        <alternativeName>
            <fullName evidence="19">ADP-dependent NAD(P)HX dehydratase</fullName>
        </alternativeName>
    </domain>
    <domain>
        <recommendedName>
            <fullName evidence="19">NAD(P)H-hydrate epimerase</fullName>
            <ecNumber evidence="19">5.1.99.6</ecNumber>
        </recommendedName>
    </domain>
</protein>
<evidence type="ECO:0000256" key="19">
    <source>
        <dbReference type="PIRNR" id="PIRNR017184"/>
    </source>
</evidence>
<dbReference type="GO" id="GO:0052855">
    <property type="term" value="F:ADP-dependent NAD(P)H-hydrate dehydratase activity"/>
    <property type="evidence" value="ECO:0007669"/>
    <property type="project" value="UniProtKB-UniRule"/>
</dbReference>
<evidence type="ECO:0000256" key="5">
    <source>
        <dbReference type="ARBA" id="ARBA00022723"/>
    </source>
</evidence>
<comment type="catalytic activity">
    <reaction evidence="2 18 19">
        <text>(6R)-NADPHX = (6S)-NADPHX</text>
        <dbReference type="Rhea" id="RHEA:32227"/>
        <dbReference type="ChEBI" id="CHEBI:64076"/>
        <dbReference type="ChEBI" id="CHEBI:64077"/>
        <dbReference type="EC" id="5.1.99.6"/>
    </reaction>
</comment>
<dbReference type="NCBIfam" id="TIGR00197">
    <property type="entry name" value="yjeF_nterm"/>
    <property type="match status" value="1"/>
</dbReference>
<dbReference type="GO" id="GO:0052856">
    <property type="term" value="F:NAD(P)HX epimerase activity"/>
    <property type="evidence" value="ECO:0007669"/>
    <property type="project" value="UniProtKB-UniRule"/>
</dbReference>
<evidence type="ECO:0000313" key="22">
    <source>
        <dbReference type="EMBL" id="MBK0393627.1"/>
    </source>
</evidence>
<dbReference type="Gene3D" id="3.40.1190.20">
    <property type="match status" value="1"/>
</dbReference>
<feature type="binding site" evidence="17">
    <location>
        <position position="424"/>
    </location>
    <ligand>
        <name>AMP</name>
        <dbReference type="ChEBI" id="CHEBI:456215"/>
    </ligand>
</feature>
<evidence type="ECO:0000256" key="4">
    <source>
        <dbReference type="ARBA" id="ARBA00009524"/>
    </source>
</evidence>
<proteinExistence type="inferred from homology"/>
<keyword evidence="23" id="KW-1185">Reference proteome</keyword>
<dbReference type="InterPro" id="IPR030677">
    <property type="entry name" value="Nnr"/>
</dbReference>
<comment type="catalytic activity">
    <reaction evidence="15 17 19">
        <text>(6S)-NADHX + ADP = AMP + phosphate + NADH + H(+)</text>
        <dbReference type="Rhea" id="RHEA:32223"/>
        <dbReference type="ChEBI" id="CHEBI:15378"/>
        <dbReference type="ChEBI" id="CHEBI:43474"/>
        <dbReference type="ChEBI" id="CHEBI:57945"/>
        <dbReference type="ChEBI" id="CHEBI:64074"/>
        <dbReference type="ChEBI" id="CHEBI:456215"/>
        <dbReference type="ChEBI" id="CHEBI:456216"/>
        <dbReference type="EC" id="4.2.1.136"/>
    </reaction>
</comment>
<comment type="caution">
    <text evidence="18">Lacks conserved residue(s) required for the propagation of feature annotation.</text>
</comment>
<dbReference type="SUPFAM" id="SSF53613">
    <property type="entry name" value="Ribokinase-like"/>
    <property type="match status" value="1"/>
</dbReference>
<dbReference type="Proteomes" id="UP000617041">
    <property type="component" value="Unassembled WGS sequence"/>
</dbReference>
<keyword evidence="13" id="KW-0511">Multifunctional enzyme</keyword>
<dbReference type="PROSITE" id="PS51383">
    <property type="entry name" value="YJEF_C_3"/>
    <property type="match status" value="1"/>
</dbReference>
<evidence type="ECO:0000256" key="3">
    <source>
        <dbReference type="ARBA" id="ARBA00006001"/>
    </source>
</evidence>
<comment type="catalytic activity">
    <reaction evidence="1 18 19">
        <text>(6R)-NADHX = (6S)-NADHX</text>
        <dbReference type="Rhea" id="RHEA:32215"/>
        <dbReference type="ChEBI" id="CHEBI:64074"/>
        <dbReference type="ChEBI" id="CHEBI:64075"/>
        <dbReference type="EC" id="5.1.99.6"/>
    </reaction>
</comment>
<evidence type="ECO:0000313" key="23">
    <source>
        <dbReference type="Proteomes" id="UP000617041"/>
    </source>
</evidence>
<evidence type="ECO:0000256" key="18">
    <source>
        <dbReference type="HAMAP-Rule" id="MF_01966"/>
    </source>
</evidence>
<organism evidence="22 23">
    <name type="scientific">Ramlibacter algicola</name>
    <dbReference type="NCBI Taxonomy" id="2795217"/>
    <lineage>
        <taxon>Bacteria</taxon>
        <taxon>Pseudomonadati</taxon>
        <taxon>Pseudomonadota</taxon>
        <taxon>Betaproteobacteria</taxon>
        <taxon>Burkholderiales</taxon>
        <taxon>Comamonadaceae</taxon>
        <taxon>Ramlibacter</taxon>
    </lineage>
</organism>
<feature type="binding site" evidence="17">
    <location>
        <begin position="395"/>
        <end position="399"/>
    </location>
    <ligand>
        <name>AMP</name>
        <dbReference type="ChEBI" id="CHEBI:456215"/>
    </ligand>
</feature>
<comment type="function">
    <text evidence="14 19">Bifunctional enzyme that catalyzes the epimerization of the S- and R-forms of NAD(P)HX and the dehydration of the S-form of NAD(P)HX at the expense of ADP, which is converted to AMP. This allows the repair of both epimers of NAD(P)HX, a damaged form of NAD(P)H that is a result of enzymatic or heat-dependent hydration.</text>
</comment>
<evidence type="ECO:0000256" key="7">
    <source>
        <dbReference type="ARBA" id="ARBA00022840"/>
    </source>
</evidence>
<name>A0A934Q3M2_9BURK</name>
<feature type="binding site" evidence="18">
    <location>
        <position position="65"/>
    </location>
    <ligand>
        <name>K(+)</name>
        <dbReference type="ChEBI" id="CHEBI:29103"/>
    </ligand>
</feature>
<dbReference type="PANTHER" id="PTHR12592:SF0">
    <property type="entry name" value="ATP-DEPENDENT (S)-NAD(P)H-HYDRATE DEHYDRATASE"/>
    <property type="match status" value="1"/>
</dbReference>
<sequence length="476" mass="48535">MRKVTPDRSWPLHDVAALRAIEGAASSSLPPHTLMDRAGLATARLALAIAPHARTVWIACGPGNNGGDGFEAAMHLHRAGKHVVPTLCGARETLPQDAAISLAKCEAAGLAIAEMPPVQWDLCIDALLGIGSNRAPEGALAHTIARINSAEATVLAVDVPSGLGADTGHAALCVRAHHTATFLALKPGLFTAQGRDAAGQVWLDDLGIEASVVPIATLGGPPTRTGRLHASHKGSYGDVAVVGGAPGMPGAAVLAAQAALHAGAGRVYFAPLDADASRLVAGLPELMWRGPRLLPLQDLTIACGCGGGEAIGEVLETVVREARALVLDADALNLLAQRADGRELVLARGERPTVLTPHPLEAARLLGVATTEVQADRLRSARQLAGQFGCTVVLKGSGTVVAAPGRTPCINPTGNARLATGGTGDVLAGLLAARLAQGMPAFDAACAAVHEHGAVADQWPAHESFTAGGLARRLRA</sequence>
<evidence type="ECO:0000256" key="10">
    <source>
        <dbReference type="ARBA" id="ARBA00023027"/>
    </source>
</evidence>
<keyword evidence="9 18" id="KW-0630">Potassium</keyword>
<dbReference type="InterPro" id="IPR000631">
    <property type="entry name" value="CARKD"/>
</dbReference>
<comment type="cofactor">
    <cofactor evidence="17">
        <name>Mg(2+)</name>
        <dbReference type="ChEBI" id="CHEBI:18420"/>
    </cofactor>
</comment>
<dbReference type="InterPro" id="IPR004443">
    <property type="entry name" value="YjeF_N_dom"/>
</dbReference>
<evidence type="ECO:0000256" key="11">
    <source>
        <dbReference type="ARBA" id="ARBA00023235"/>
    </source>
</evidence>
<feature type="binding site" evidence="17">
    <location>
        <position position="304"/>
    </location>
    <ligand>
        <name>(6S)-NADPHX</name>
        <dbReference type="ChEBI" id="CHEBI:64076"/>
    </ligand>
</feature>
<dbReference type="EMBL" id="JAEDAO010000001">
    <property type="protein sequence ID" value="MBK0393627.1"/>
    <property type="molecule type" value="Genomic_DNA"/>
</dbReference>
<evidence type="ECO:0000256" key="13">
    <source>
        <dbReference type="ARBA" id="ARBA00023268"/>
    </source>
</evidence>
<evidence type="ECO:0000256" key="8">
    <source>
        <dbReference type="ARBA" id="ARBA00022857"/>
    </source>
</evidence>
<keyword evidence="11 18" id="KW-0413">Isomerase</keyword>
<comment type="caution">
    <text evidence="22">The sequence shown here is derived from an EMBL/GenBank/DDBJ whole genome shotgun (WGS) entry which is preliminary data.</text>
</comment>
<keyword evidence="8 17" id="KW-0521">NADP</keyword>
<comment type="similarity">
    <text evidence="17">Belongs to the NnrD/CARKD family.</text>
</comment>
<dbReference type="HAMAP" id="MF_01965">
    <property type="entry name" value="NADHX_dehydratase"/>
    <property type="match status" value="1"/>
</dbReference>
<evidence type="ECO:0000256" key="6">
    <source>
        <dbReference type="ARBA" id="ARBA00022741"/>
    </source>
</evidence>
<comment type="subunit">
    <text evidence="17">Homotetramer.</text>
</comment>
<dbReference type="EC" id="4.2.1.136" evidence="19"/>
<dbReference type="RefSeq" id="WP_200790396.1">
    <property type="nucleotide sequence ID" value="NZ_JAEDAO010000001.1"/>
</dbReference>
<dbReference type="GO" id="GO:0046496">
    <property type="term" value="P:nicotinamide nucleotide metabolic process"/>
    <property type="evidence" value="ECO:0007669"/>
    <property type="project" value="UniProtKB-UniRule"/>
</dbReference>
<dbReference type="AlphaFoldDB" id="A0A934Q3M2"/>
<gene>
    <name evidence="17" type="primary">nnrD</name>
    <name evidence="18" type="synonym">nnrE</name>
    <name evidence="22" type="ORF">I8E28_13590</name>
</gene>
<evidence type="ECO:0000256" key="12">
    <source>
        <dbReference type="ARBA" id="ARBA00023239"/>
    </source>
</evidence>
<dbReference type="GO" id="GO:0005524">
    <property type="term" value="F:ATP binding"/>
    <property type="evidence" value="ECO:0007669"/>
    <property type="project" value="UniProtKB-UniRule"/>
</dbReference>
<evidence type="ECO:0000256" key="1">
    <source>
        <dbReference type="ARBA" id="ARBA00000013"/>
    </source>
</evidence>
<keyword evidence="7 17" id="KW-0067">ATP-binding</keyword>
<dbReference type="GO" id="GO:0046872">
    <property type="term" value="F:metal ion binding"/>
    <property type="evidence" value="ECO:0007669"/>
    <property type="project" value="UniProtKB-UniRule"/>
</dbReference>
<evidence type="ECO:0000259" key="21">
    <source>
        <dbReference type="PROSITE" id="PS51385"/>
    </source>
</evidence>
<comment type="function">
    <text evidence="17">Catalyzes the dehydration of the S-form of NAD(P)HX at the expense of ADP, which is converted to AMP. Together with NAD(P)HX epimerase, which catalyzes the epimerization of the S- and R-forms, the enzyme allows the repair of both epimers of NAD(P)HX, a damaged form of NAD(P)H that is a result of enzymatic or heat-dependent hydration.</text>
</comment>
<dbReference type="Gene3D" id="3.40.50.10260">
    <property type="entry name" value="YjeF N-terminal domain"/>
    <property type="match status" value="1"/>
</dbReference>
<feature type="binding site" evidence="18">
    <location>
        <begin position="64"/>
        <end position="68"/>
    </location>
    <ligand>
        <name>(6S)-NADPHX</name>
        <dbReference type="ChEBI" id="CHEBI:64076"/>
    </ligand>
</feature>
<dbReference type="PROSITE" id="PS01050">
    <property type="entry name" value="YJEF_C_2"/>
    <property type="match status" value="1"/>
</dbReference>
<evidence type="ECO:0000256" key="16">
    <source>
        <dbReference type="ARBA" id="ARBA00049209"/>
    </source>
</evidence>
<dbReference type="SUPFAM" id="SSF64153">
    <property type="entry name" value="YjeF N-terminal domain-like"/>
    <property type="match status" value="1"/>
</dbReference>
<feature type="binding site" evidence="17">
    <location>
        <position position="251"/>
    </location>
    <ligand>
        <name>(6S)-NADPHX</name>
        <dbReference type="ChEBI" id="CHEBI:64076"/>
    </ligand>
</feature>
<dbReference type="InterPro" id="IPR029056">
    <property type="entry name" value="Ribokinase-like"/>
</dbReference>
<evidence type="ECO:0000256" key="14">
    <source>
        <dbReference type="ARBA" id="ARBA00025153"/>
    </source>
</evidence>
<comment type="similarity">
    <text evidence="3 19">In the N-terminal section; belongs to the NnrE/AIBP family.</text>
</comment>
<dbReference type="Pfam" id="PF01256">
    <property type="entry name" value="Carb_kinase"/>
    <property type="match status" value="1"/>
</dbReference>
<dbReference type="InterPro" id="IPR017953">
    <property type="entry name" value="Carbohydrate_kinase_pred_CS"/>
</dbReference>
<comment type="catalytic activity">
    <reaction evidence="16 17 19">
        <text>(6S)-NADPHX + ADP = AMP + phosphate + NADPH + H(+)</text>
        <dbReference type="Rhea" id="RHEA:32235"/>
        <dbReference type="ChEBI" id="CHEBI:15378"/>
        <dbReference type="ChEBI" id="CHEBI:43474"/>
        <dbReference type="ChEBI" id="CHEBI:57783"/>
        <dbReference type="ChEBI" id="CHEBI:64076"/>
        <dbReference type="ChEBI" id="CHEBI:456215"/>
        <dbReference type="ChEBI" id="CHEBI:456216"/>
        <dbReference type="EC" id="4.2.1.136"/>
    </reaction>
</comment>
<evidence type="ECO:0000259" key="20">
    <source>
        <dbReference type="PROSITE" id="PS51383"/>
    </source>
</evidence>
<dbReference type="CDD" id="cd01171">
    <property type="entry name" value="YXKO-related"/>
    <property type="match status" value="1"/>
</dbReference>
<evidence type="ECO:0000256" key="2">
    <source>
        <dbReference type="ARBA" id="ARBA00000909"/>
    </source>
</evidence>
<reference evidence="22" key="1">
    <citation type="submission" date="2020-12" db="EMBL/GenBank/DDBJ databases">
        <title>Ramlibacter sp. nov., isolated from a freshwater alga, Cryptomonas.</title>
        <authorList>
            <person name="Kim H.M."/>
            <person name="Jeon C.O."/>
        </authorList>
    </citation>
    <scope>NUCLEOTIDE SEQUENCE</scope>
    <source>
        <strain evidence="22">CrO1</strain>
    </source>
</reference>
<dbReference type="PIRSF" id="PIRSF017184">
    <property type="entry name" value="Nnr"/>
    <property type="match status" value="1"/>
</dbReference>
<feature type="binding site" evidence="17">
    <location>
        <position position="358"/>
    </location>
    <ligand>
        <name>(6S)-NADPHX</name>
        <dbReference type="ChEBI" id="CHEBI:64076"/>
    </ligand>
</feature>
<dbReference type="PROSITE" id="PS51385">
    <property type="entry name" value="YJEF_N"/>
    <property type="match status" value="1"/>
</dbReference>